<keyword evidence="6 7" id="KW-0472">Membrane</keyword>
<evidence type="ECO:0000256" key="4">
    <source>
        <dbReference type="ARBA" id="ARBA00022692"/>
    </source>
</evidence>
<comment type="similarity">
    <text evidence="2">Belongs to the CPA3 antiporters (TC 2.A.63) subunit E family.</text>
</comment>
<dbReference type="EMBL" id="LN850140">
    <property type="protein sequence ID" value="CRL09168.1"/>
    <property type="molecule type" value="Genomic_DNA"/>
</dbReference>
<feature type="transmembrane region" description="Helical" evidence="7">
    <location>
        <begin position="48"/>
        <end position="66"/>
    </location>
</feature>
<comment type="subcellular location">
    <subcellularLocation>
        <location evidence="1">Cell membrane</location>
        <topology evidence="1">Multi-pass membrane protein</topology>
    </subcellularLocation>
</comment>
<evidence type="ECO:0000256" key="6">
    <source>
        <dbReference type="ARBA" id="ARBA00023136"/>
    </source>
</evidence>
<dbReference type="SMR" id="A0A0F7YX42"/>
<keyword evidence="4 7" id="KW-0812">Transmembrane</keyword>
<feature type="transmembrane region" description="Helical" evidence="7">
    <location>
        <begin position="72"/>
        <end position="91"/>
    </location>
</feature>
<dbReference type="PANTHER" id="PTHR34584:SF1">
    <property type="entry name" value="NA(+)_H(+) ANTIPORTER SUBUNIT E1"/>
    <property type="match status" value="1"/>
</dbReference>
<feature type="transmembrane region" description="Helical" evidence="7">
    <location>
        <begin position="103"/>
        <end position="123"/>
    </location>
</feature>
<dbReference type="GO" id="GO:0005886">
    <property type="term" value="C:plasma membrane"/>
    <property type="evidence" value="ECO:0007669"/>
    <property type="project" value="UniProtKB-SubCell"/>
</dbReference>
<evidence type="ECO:0008006" key="9">
    <source>
        <dbReference type="Google" id="ProtNLM"/>
    </source>
</evidence>
<reference evidence="8" key="1">
    <citation type="journal article" date="2015" name="Front. Bioeng. Biotechnol.">
        <title>Functional Screening of Hydrolytic Activities Reveals an Extremely Thermostable Cellulase from a Deep-Sea Archaeon.</title>
        <authorList>
            <person name="Leis B."/>
            <person name="Heinze S."/>
            <person name="Angelov A."/>
            <person name="Pham V.T."/>
            <person name="Thurmer A."/>
            <person name="Jebbar M."/>
            <person name="Golyshin P.N."/>
            <person name="Streit W.R."/>
            <person name="Daniel R."/>
            <person name="Liebl W."/>
        </authorList>
    </citation>
    <scope>NUCLEOTIDE SEQUENCE</scope>
</reference>
<evidence type="ECO:0000256" key="1">
    <source>
        <dbReference type="ARBA" id="ARBA00004651"/>
    </source>
</evidence>
<keyword evidence="5 7" id="KW-1133">Transmembrane helix</keyword>
<dbReference type="InterPro" id="IPR002758">
    <property type="entry name" value="Cation_antiport_E"/>
</dbReference>
<dbReference type="PANTHER" id="PTHR34584">
    <property type="entry name" value="NA(+)/H(+) ANTIPORTER SUBUNIT E1"/>
    <property type="match status" value="1"/>
</dbReference>
<evidence type="ECO:0000256" key="5">
    <source>
        <dbReference type="ARBA" id="ARBA00022989"/>
    </source>
</evidence>
<protein>
    <recommendedName>
        <fullName evidence="9">Na(+) H(+) antiporter subunit E</fullName>
    </recommendedName>
</protein>
<dbReference type="Pfam" id="PF01899">
    <property type="entry name" value="MNHE"/>
    <property type="match status" value="1"/>
</dbReference>
<evidence type="ECO:0000313" key="8">
    <source>
        <dbReference type="EMBL" id="CRL09168.1"/>
    </source>
</evidence>
<evidence type="ECO:0000256" key="3">
    <source>
        <dbReference type="ARBA" id="ARBA00022475"/>
    </source>
</evidence>
<gene>
    <name evidence="8" type="primary">HA-cmc-1-44c</name>
</gene>
<dbReference type="GO" id="GO:0008324">
    <property type="term" value="F:monoatomic cation transmembrane transporter activity"/>
    <property type="evidence" value="ECO:0007669"/>
    <property type="project" value="InterPro"/>
</dbReference>
<evidence type="ECO:0000256" key="2">
    <source>
        <dbReference type="ARBA" id="ARBA00006228"/>
    </source>
</evidence>
<keyword evidence="3" id="KW-1003">Cell membrane</keyword>
<sequence>MQNVITSAALLYHMSRVPFYLKERLERLKDRVLQEEFEASKLPSWERVILTWLVLMAFWILISANFEPWNIALGAAVTLMIAAFMRDLLTEDVRRSGHILEKILYFTFIYLPQYAVIMAFRLLESNLKVAKNVIFMDINPGIVKIKTDLHSDTGVTILANSITLTPGTLTLDVKKKLGETYLYVHWIDLETLNREKAGEKIKGDIEEWLKKVFW</sequence>
<evidence type="ECO:0000256" key="7">
    <source>
        <dbReference type="SAM" id="Phobius"/>
    </source>
</evidence>
<proteinExistence type="inferred from homology"/>
<name>A0A0F7YX42_UNKP</name>
<dbReference type="AlphaFoldDB" id="A0A0F7YX42"/>
<accession>A0A0F7YX42</accession>
<organism evidence="8">
    <name type="scientific">Unknown prokaryotic organism</name>
    <dbReference type="NCBI Taxonomy" id="2725"/>
    <lineage>
        <taxon>Bacteria</taxon>
        <taxon>environmental samples</taxon>
    </lineage>
</organism>
<dbReference type="NCBIfam" id="NF006244">
    <property type="entry name" value="PRK08382.1"/>
    <property type="match status" value="1"/>
</dbReference>